<name>A0A6N6K4Z0_9ENTR</name>
<evidence type="ECO:0000313" key="3">
    <source>
        <dbReference type="EMBL" id="QXA45178.1"/>
    </source>
</evidence>
<reference evidence="3 5" key="2">
    <citation type="submission" date="2021-06" db="EMBL/GenBank/DDBJ databases">
        <title>FDA dAtabase for Regulatory Grade micrObial Sequences (FDA-ARGOS): Supporting development and validation of Infectious Disease Dx tests.</title>
        <authorList>
            <person name="Sproer C."/>
            <person name="Gronow S."/>
            <person name="Severitt S."/>
            <person name="Schroder I."/>
            <person name="Tallon L."/>
            <person name="Sadzewicz L."/>
            <person name="Zhao X."/>
            <person name="Boylan J."/>
            <person name="Ott S."/>
            <person name="Bowen H."/>
            <person name="Vavikolanu K."/>
            <person name="Mehta A."/>
            <person name="Aluvathingal J."/>
            <person name="Nadendla S."/>
            <person name="Lowell S."/>
            <person name="Myers T."/>
            <person name="Yan Y."/>
        </authorList>
    </citation>
    <scope>NUCLEOTIDE SEQUENCE [LARGE SCALE GENOMIC DNA]</scope>
    <source>
        <strain evidence="3 5">FDAARGOS 1424</strain>
    </source>
</reference>
<organism evidence="2 4">
    <name type="scientific">Citrobacter pasteurii</name>
    <dbReference type="NCBI Taxonomy" id="1563222"/>
    <lineage>
        <taxon>Bacteria</taxon>
        <taxon>Pseudomonadati</taxon>
        <taxon>Pseudomonadota</taxon>
        <taxon>Gammaproteobacteria</taxon>
        <taxon>Enterobacterales</taxon>
        <taxon>Enterobacteriaceae</taxon>
        <taxon>Citrobacter</taxon>
    </lineage>
</organism>
<keyword evidence="1" id="KW-1133">Transmembrane helix</keyword>
<reference evidence="2 4" key="1">
    <citation type="submission" date="2018-08" db="EMBL/GenBank/DDBJ databases">
        <title>Complete genomic analysis of a Citrobacter pasteurii isolated from cockles (Cerastoderma edule) containing a new chromosomic qnrB allele.</title>
        <authorList>
            <person name="Rodrigues A."/>
            <person name="Baptista T."/>
            <person name="Quesada A."/>
            <person name="Campos M.J."/>
        </authorList>
    </citation>
    <scope>NUCLEOTIDE SEQUENCE [LARGE SCALE GENOMIC DNA]</scope>
    <source>
        <strain evidence="2 4">BA18</strain>
    </source>
</reference>
<evidence type="ECO:0000313" key="4">
    <source>
        <dbReference type="Proteomes" id="UP000468420"/>
    </source>
</evidence>
<dbReference type="EMBL" id="CP077262">
    <property type="protein sequence ID" value="QXA45178.1"/>
    <property type="molecule type" value="Genomic_DNA"/>
</dbReference>
<sequence length="154" mass="17542">MNKIHNLILLAIGVVLMLGSGAWLWYSRYADRPLNCVGNVEWNIGSNRFTGTVSYRLYDHQGLATLTGKLYGRHVTGISRNIYFTYTQHHDARVLQSTQLVKTFSDSADKDDINETLPSFYRETGQRLSLVMEEYKGAWIVASSTVPSLYCRKK</sequence>
<evidence type="ECO:0000313" key="5">
    <source>
        <dbReference type="Proteomes" id="UP000683579"/>
    </source>
</evidence>
<dbReference type="RefSeq" id="WP_005121533.1">
    <property type="nucleotide sequence ID" value="NZ_CDHL01000027.1"/>
</dbReference>
<dbReference type="AlphaFoldDB" id="A0A6N6K4Z0"/>
<accession>A0A6N6K4Z0</accession>
<keyword evidence="1" id="KW-0472">Membrane</keyword>
<keyword evidence="1" id="KW-0812">Transmembrane</keyword>
<feature type="transmembrane region" description="Helical" evidence="1">
    <location>
        <begin position="7"/>
        <end position="26"/>
    </location>
</feature>
<keyword evidence="5" id="KW-1185">Reference proteome</keyword>
<evidence type="ECO:0008006" key="6">
    <source>
        <dbReference type="Google" id="ProtNLM"/>
    </source>
</evidence>
<dbReference type="Proteomes" id="UP000468420">
    <property type="component" value="Unassembled WGS sequence"/>
</dbReference>
<evidence type="ECO:0000256" key="1">
    <source>
        <dbReference type="SAM" id="Phobius"/>
    </source>
</evidence>
<proteinExistence type="predicted"/>
<gene>
    <name evidence="2" type="ORF">DXF85_13730</name>
    <name evidence="3" type="ORF">I6L54_01710</name>
</gene>
<protein>
    <recommendedName>
        <fullName evidence="6">FidL-like membrane protein</fullName>
    </recommendedName>
</protein>
<dbReference type="Proteomes" id="UP000683579">
    <property type="component" value="Chromosome"/>
</dbReference>
<evidence type="ECO:0000313" key="2">
    <source>
        <dbReference type="EMBL" id="KAA1277599.1"/>
    </source>
</evidence>
<dbReference type="EMBL" id="QRDC01000010">
    <property type="protein sequence ID" value="KAA1277599.1"/>
    <property type="molecule type" value="Genomic_DNA"/>
</dbReference>